<evidence type="ECO:0000313" key="3">
    <source>
        <dbReference type="EMBL" id="MBD5781378.1"/>
    </source>
</evidence>
<reference evidence="3" key="1">
    <citation type="submission" date="2020-09" db="EMBL/GenBank/DDBJ databases">
        <title>Pelagicoccus enzymogenes sp. nov. with an EPS production, isolated from marine sediment.</title>
        <authorList>
            <person name="Feng X."/>
        </authorList>
    </citation>
    <scope>NUCLEOTIDE SEQUENCE</scope>
    <source>
        <strain evidence="3">NFK12</strain>
    </source>
</reference>
<evidence type="ECO:0000313" key="4">
    <source>
        <dbReference type="Proteomes" id="UP000622317"/>
    </source>
</evidence>
<keyword evidence="4" id="KW-1185">Reference proteome</keyword>
<dbReference type="EMBL" id="JACYFG010000040">
    <property type="protein sequence ID" value="MBD5781378.1"/>
    <property type="molecule type" value="Genomic_DNA"/>
</dbReference>
<dbReference type="Pfam" id="PF00144">
    <property type="entry name" value="Beta-lactamase"/>
    <property type="match status" value="1"/>
</dbReference>
<evidence type="ECO:0000259" key="2">
    <source>
        <dbReference type="Pfam" id="PF00144"/>
    </source>
</evidence>
<proteinExistence type="predicted"/>
<sequence length="425" mass="46668">MTQRSLPLLAVLGLFLSLSLASAERLAPAKPERLGMSSERLERLDTAFEQMVADGELPGAVVLVARHGKRAHLGVYGEQDMASELAMSENSIFRIASQTKAIVSVATLMLQEEGKLLIGDPVSDYLPEFANTLVAETNEAGEQVNVPAKRQITIRDLLTHTSGIGYGRKSDPLWQEAGIDGWYFADRDEPIRETVRRLASLPFNSHPGEKYVYGYNTDILGAVIEVASGMPLDALLKQKILDPLEMHDTHFYLPRNKAQRLSTVYSYSPDNGVQRSPEEGTMNAQGHYLNGPRVSFSGGAGLLSTANDYAIFLQMLLNGGEYEGARILSPKSVELMTVNHLAEGVEFPWAKGVGFGLGFRIMEDVGRFGAPASVGEFSWGGAYHSTYWVDPEEELVVVYFTQVRPATGLDDHDKLRALVYQAIVE</sequence>
<keyword evidence="1" id="KW-0732">Signal</keyword>
<dbReference type="PANTHER" id="PTHR43283:SF3">
    <property type="entry name" value="BETA-LACTAMASE FAMILY PROTEIN (AFU_ORTHOLOGUE AFUA_5G07500)"/>
    <property type="match status" value="1"/>
</dbReference>
<dbReference type="RefSeq" id="WP_191618474.1">
    <property type="nucleotide sequence ID" value="NZ_JACYFG010000040.1"/>
</dbReference>
<dbReference type="AlphaFoldDB" id="A0A927IJ28"/>
<dbReference type="SUPFAM" id="SSF56601">
    <property type="entry name" value="beta-lactamase/transpeptidase-like"/>
    <property type="match status" value="1"/>
</dbReference>
<dbReference type="Gene3D" id="3.40.710.10">
    <property type="entry name" value="DD-peptidase/beta-lactamase superfamily"/>
    <property type="match status" value="1"/>
</dbReference>
<feature type="chain" id="PRO_5037816854" evidence="1">
    <location>
        <begin position="24"/>
        <end position="425"/>
    </location>
</feature>
<protein>
    <submittedName>
        <fullName evidence="3">Beta-lactamase family protein</fullName>
    </submittedName>
</protein>
<comment type="caution">
    <text evidence="3">The sequence shown here is derived from an EMBL/GenBank/DDBJ whole genome shotgun (WGS) entry which is preliminary data.</text>
</comment>
<organism evidence="3 4">
    <name type="scientific">Pelagicoccus enzymogenes</name>
    <dbReference type="NCBI Taxonomy" id="2773457"/>
    <lineage>
        <taxon>Bacteria</taxon>
        <taxon>Pseudomonadati</taxon>
        <taxon>Verrucomicrobiota</taxon>
        <taxon>Opitutia</taxon>
        <taxon>Puniceicoccales</taxon>
        <taxon>Pelagicoccaceae</taxon>
        <taxon>Pelagicoccus</taxon>
    </lineage>
</organism>
<dbReference type="InterPro" id="IPR001466">
    <property type="entry name" value="Beta-lactam-related"/>
</dbReference>
<feature type="domain" description="Beta-lactamase-related" evidence="2">
    <location>
        <begin position="44"/>
        <end position="416"/>
    </location>
</feature>
<dbReference type="InterPro" id="IPR012338">
    <property type="entry name" value="Beta-lactam/transpept-like"/>
</dbReference>
<dbReference type="InterPro" id="IPR050789">
    <property type="entry name" value="Diverse_Enzym_Activities"/>
</dbReference>
<evidence type="ECO:0000256" key="1">
    <source>
        <dbReference type="SAM" id="SignalP"/>
    </source>
</evidence>
<dbReference type="Proteomes" id="UP000622317">
    <property type="component" value="Unassembled WGS sequence"/>
</dbReference>
<gene>
    <name evidence="3" type="ORF">IEN85_17895</name>
</gene>
<accession>A0A927IJ28</accession>
<feature type="signal peptide" evidence="1">
    <location>
        <begin position="1"/>
        <end position="23"/>
    </location>
</feature>
<name>A0A927IJ28_9BACT</name>
<dbReference type="PANTHER" id="PTHR43283">
    <property type="entry name" value="BETA-LACTAMASE-RELATED"/>
    <property type="match status" value="1"/>
</dbReference>